<dbReference type="EMBL" id="AUNB01000036">
    <property type="protein sequence ID" value="KEO58238.1"/>
    <property type="molecule type" value="Genomic_DNA"/>
</dbReference>
<dbReference type="PANTHER" id="PTHR30265:SF7">
    <property type="entry name" value="TRANSCRIPTION ANTITERMINATION PROTEIN RFAH"/>
    <property type="match status" value="1"/>
</dbReference>
<dbReference type="PANTHER" id="PTHR30265">
    <property type="entry name" value="RHO-INTERACTING TRANSCRIPTION TERMINATION FACTOR NUSG"/>
    <property type="match status" value="1"/>
</dbReference>
<dbReference type="InterPro" id="IPR001062">
    <property type="entry name" value="Transcrpt_antiterm_NusG"/>
</dbReference>
<keyword evidence="4" id="KW-0806">Transcription termination</keyword>
<dbReference type="InterPro" id="IPR043425">
    <property type="entry name" value="NusG-like"/>
</dbReference>
<dbReference type="eggNOG" id="COG0250">
    <property type="taxonomic scope" value="Bacteria"/>
</dbReference>
<dbReference type="OrthoDB" id="9787731at2"/>
<proteinExistence type="inferred from homology"/>
<dbReference type="PRINTS" id="PR00338">
    <property type="entry name" value="NUSGTNSCPFCT"/>
</dbReference>
<evidence type="ECO:0000256" key="2">
    <source>
        <dbReference type="ARBA" id="ARBA00023015"/>
    </source>
</evidence>
<evidence type="ECO:0000313" key="7">
    <source>
        <dbReference type="Proteomes" id="UP000027471"/>
    </source>
</evidence>
<dbReference type="SUPFAM" id="SSF50104">
    <property type="entry name" value="Translation proteins SH3-like domain"/>
    <property type="match status" value="1"/>
</dbReference>
<dbReference type="CDD" id="cd06091">
    <property type="entry name" value="KOW_NusG"/>
    <property type="match status" value="1"/>
</dbReference>
<feature type="domain" description="NusG-like N-terminal" evidence="5">
    <location>
        <begin position="12"/>
        <end position="111"/>
    </location>
</feature>
<evidence type="ECO:0000256" key="3">
    <source>
        <dbReference type="ARBA" id="ARBA00023163"/>
    </source>
</evidence>
<evidence type="ECO:0000256" key="1">
    <source>
        <dbReference type="ARBA" id="ARBA00022814"/>
    </source>
</evidence>
<dbReference type="GO" id="GO:0032784">
    <property type="term" value="P:regulation of DNA-templated transcription elongation"/>
    <property type="evidence" value="ECO:0007669"/>
    <property type="project" value="InterPro"/>
</dbReference>
<accession>A0A074JRH6</accession>
<keyword evidence="2 4" id="KW-0805">Transcription regulation</keyword>
<dbReference type="InterPro" id="IPR008991">
    <property type="entry name" value="Translation_prot_SH3-like_sf"/>
</dbReference>
<dbReference type="GO" id="GO:0006353">
    <property type="term" value="P:DNA-templated transcription termination"/>
    <property type="evidence" value="ECO:0007669"/>
    <property type="project" value="UniProtKB-KW"/>
</dbReference>
<reference evidence="6 7" key="1">
    <citation type="journal article" date="2015" name="Antonie Van Leeuwenhoek">
        <title>Thioclava indica sp. nov., isolated from surface seawater of the Indian Ocean.</title>
        <authorList>
            <person name="Liu Y."/>
            <person name="Lai Q."/>
            <person name="Du J."/>
            <person name="Xu H."/>
            <person name="Jiang L."/>
            <person name="Shao Z."/>
        </authorList>
    </citation>
    <scope>NUCLEOTIDE SEQUENCE [LARGE SCALE GENOMIC DNA]</scope>
    <source>
        <strain evidence="6 7">DT23-4</strain>
    </source>
</reference>
<organism evidence="6 7">
    <name type="scientific">Thioclava indica</name>
    <dbReference type="NCBI Taxonomy" id="1353528"/>
    <lineage>
        <taxon>Bacteria</taxon>
        <taxon>Pseudomonadati</taxon>
        <taxon>Pseudomonadota</taxon>
        <taxon>Alphaproteobacteria</taxon>
        <taxon>Rhodobacterales</taxon>
        <taxon>Paracoccaceae</taxon>
        <taxon>Thioclava</taxon>
    </lineage>
</organism>
<protein>
    <recommendedName>
        <fullName evidence="4">Transcription termination/antitermination protein NusG</fullName>
    </recommendedName>
</protein>
<evidence type="ECO:0000259" key="5">
    <source>
        <dbReference type="SMART" id="SM00738"/>
    </source>
</evidence>
<name>A0A074JRH6_9RHOB</name>
<keyword evidence="1 4" id="KW-0889">Transcription antitermination</keyword>
<comment type="function">
    <text evidence="4">Participates in transcription elongation, termination and antitermination.</text>
</comment>
<dbReference type="STRING" id="1353528.DT23_16690"/>
<sequence>MQVSTKNAPSDGEHWYVAQLKANSGAIARRNLERQGFDVFLPLIAMTKQRSRRFVTVKAPLFPGYIFVHDVSKSARLAAVNSTQGISRLVSFGNAPVTVPSHMLASLFARCDENGVLIEGSRFSVGETVSLTTGPFAEFVGRIESIDADQRIWLLLEFMGRQTRVCANADTLMR</sequence>
<dbReference type="Pfam" id="PF02357">
    <property type="entry name" value="NusG"/>
    <property type="match status" value="1"/>
</dbReference>
<gene>
    <name evidence="6" type="ORF">DT23_16690</name>
</gene>
<keyword evidence="7" id="KW-1185">Reference proteome</keyword>
<dbReference type="GO" id="GO:0005829">
    <property type="term" value="C:cytosol"/>
    <property type="evidence" value="ECO:0007669"/>
    <property type="project" value="TreeGrafter"/>
</dbReference>
<dbReference type="InterPro" id="IPR006645">
    <property type="entry name" value="NGN-like_dom"/>
</dbReference>
<dbReference type="CDD" id="cd09892">
    <property type="entry name" value="NGN_SP_RfaH"/>
    <property type="match status" value="1"/>
</dbReference>
<comment type="caution">
    <text evidence="6">The sequence shown here is derived from an EMBL/GenBank/DDBJ whole genome shotgun (WGS) entry which is preliminary data.</text>
</comment>
<evidence type="ECO:0000313" key="6">
    <source>
        <dbReference type="EMBL" id="KEO58238.1"/>
    </source>
</evidence>
<dbReference type="AlphaFoldDB" id="A0A074JRH6"/>
<comment type="similarity">
    <text evidence="4">Belongs to the NusG family.</text>
</comment>
<dbReference type="Proteomes" id="UP000027471">
    <property type="component" value="Unassembled WGS sequence"/>
</dbReference>
<dbReference type="SUPFAM" id="SSF82679">
    <property type="entry name" value="N-utilization substance G protein NusG, N-terminal domain"/>
    <property type="match status" value="1"/>
</dbReference>
<dbReference type="SMART" id="SM00738">
    <property type="entry name" value="NGN"/>
    <property type="match status" value="1"/>
</dbReference>
<dbReference type="GO" id="GO:0006354">
    <property type="term" value="P:DNA-templated transcription elongation"/>
    <property type="evidence" value="ECO:0007669"/>
    <property type="project" value="InterPro"/>
</dbReference>
<dbReference type="RefSeq" id="WP_038131477.1">
    <property type="nucleotide sequence ID" value="NZ_AUNB01000036.1"/>
</dbReference>
<dbReference type="Gene3D" id="3.30.70.940">
    <property type="entry name" value="NusG, N-terminal domain"/>
    <property type="match status" value="1"/>
</dbReference>
<keyword evidence="3 4" id="KW-0804">Transcription</keyword>
<dbReference type="InterPro" id="IPR036735">
    <property type="entry name" value="NGN_dom_sf"/>
</dbReference>
<evidence type="ECO:0000256" key="4">
    <source>
        <dbReference type="RuleBase" id="RU000538"/>
    </source>
</evidence>
<dbReference type="GO" id="GO:0031564">
    <property type="term" value="P:transcription antitermination"/>
    <property type="evidence" value="ECO:0007669"/>
    <property type="project" value="UniProtKB-KW"/>
</dbReference>